<dbReference type="GO" id="GO:0030198">
    <property type="term" value="P:extracellular matrix organization"/>
    <property type="evidence" value="ECO:0007669"/>
    <property type="project" value="TreeGrafter"/>
</dbReference>
<proteinExistence type="predicted"/>
<feature type="signal peptide" evidence="9">
    <location>
        <begin position="1"/>
        <end position="18"/>
    </location>
</feature>
<sequence length="304" mass="33690">MRACPLLVLFCLVCAGSSQKFSALTFLRVDQDKECNMDCTGAPRKPLCASDGRTFTSRCEFLRAKCRDPQLEVIRGPCKDTSRCVAEKKYTEQQAKKLFPQVFVPVCNPDGTYSEVQCHSYTGYCWCVTPNGRPISGSAVANKKPRCQGSKQERATTREPGKADETGLVVDPQPSTDEEDITSQYPTLWTEQVRSRQNNRTRAPSSSCDQEQQSAQEEARQHKNDAVFVPDCAQGGLYKPVQCHPSTGYCWCVLVDTDGPFQGRPPGMNSQNVMEMPEHIQPNPKTTTGAGTSKAVLGQRKRSF</sequence>
<feature type="disulfide bond" evidence="7">
    <location>
        <begin position="127"/>
        <end position="147"/>
    </location>
</feature>
<evidence type="ECO:0000259" key="10">
    <source>
        <dbReference type="PROSITE" id="PS51162"/>
    </source>
</evidence>
<dbReference type="GO" id="GO:0008201">
    <property type="term" value="F:heparin binding"/>
    <property type="evidence" value="ECO:0007669"/>
    <property type="project" value="TreeGrafter"/>
</dbReference>
<feature type="compositionally biased region" description="Polar residues" evidence="8">
    <location>
        <begin position="182"/>
        <end position="204"/>
    </location>
</feature>
<name>A0AAW0NKN1_9GOBI</name>
<dbReference type="SMART" id="SM00211">
    <property type="entry name" value="TY"/>
    <property type="match status" value="2"/>
</dbReference>
<organism evidence="12 13">
    <name type="scientific">Mugilogobius chulae</name>
    <name type="common">yellowstripe goby</name>
    <dbReference type="NCBI Taxonomy" id="88201"/>
    <lineage>
        <taxon>Eukaryota</taxon>
        <taxon>Metazoa</taxon>
        <taxon>Chordata</taxon>
        <taxon>Craniata</taxon>
        <taxon>Vertebrata</taxon>
        <taxon>Euteleostomi</taxon>
        <taxon>Actinopterygii</taxon>
        <taxon>Neopterygii</taxon>
        <taxon>Teleostei</taxon>
        <taxon>Neoteleostei</taxon>
        <taxon>Acanthomorphata</taxon>
        <taxon>Gobiaria</taxon>
        <taxon>Gobiiformes</taxon>
        <taxon>Gobioidei</taxon>
        <taxon>Gobiidae</taxon>
        <taxon>Gobionellinae</taxon>
        <taxon>Mugilogobius</taxon>
    </lineage>
</organism>
<dbReference type="PROSITE" id="PS51162">
    <property type="entry name" value="THYROGLOBULIN_1_2"/>
    <property type="match status" value="2"/>
</dbReference>
<feature type="compositionally biased region" description="Low complexity" evidence="8">
    <location>
        <begin position="205"/>
        <end position="216"/>
    </location>
</feature>
<dbReference type="FunFam" id="4.10.800.10:FF:000003">
    <property type="entry name" value="SPARC-related modular calcium-binding protein 2 isoform 1"/>
    <property type="match status" value="1"/>
</dbReference>
<dbReference type="Pfam" id="PF00086">
    <property type="entry name" value="Thyroglobulin_1"/>
    <property type="match status" value="2"/>
</dbReference>
<feature type="domain" description="Thyroglobulin type-1" evidence="10">
    <location>
        <begin position="81"/>
        <end position="147"/>
    </location>
</feature>
<dbReference type="EMBL" id="JBBPFD010000013">
    <property type="protein sequence ID" value="KAK7901828.1"/>
    <property type="molecule type" value="Genomic_DNA"/>
</dbReference>
<evidence type="ECO:0008006" key="14">
    <source>
        <dbReference type="Google" id="ProtNLM"/>
    </source>
</evidence>
<evidence type="ECO:0000256" key="2">
    <source>
        <dbReference type="ARBA" id="ARBA00022525"/>
    </source>
</evidence>
<evidence type="ECO:0000256" key="8">
    <source>
        <dbReference type="SAM" id="MobiDB-lite"/>
    </source>
</evidence>
<dbReference type="PROSITE" id="PS51465">
    <property type="entry name" value="KAZAL_2"/>
    <property type="match status" value="1"/>
</dbReference>
<evidence type="ECO:0000313" key="12">
    <source>
        <dbReference type="EMBL" id="KAK7901828.1"/>
    </source>
</evidence>
<evidence type="ECO:0000256" key="3">
    <source>
        <dbReference type="ARBA" id="ARBA00022729"/>
    </source>
</evidence>
<dbReference type="Gene3D" id="3.30.60.30">
    <property type="match status" value="1"/>
</dbReference>
<comment type="caution">
    <text evidence="12">The sequence shown here is derived from an EMBL/GenBank/DDBJ whole genome shotgun (WGS) entry which is preliminary data.</text>
</comment>
<dbReference type="InterPro" id="IPR036857">
    <property type="entry name" value="Thyroglobulin_1_sf"/>
</dbReference>
<dbReference type="InterPro" id="IPR051950">
    <property type="entry name" value="Dev_reg/Prot_inhib"/>
</dbReference>
<dbReference type="PROSITE" id="PS00484">
    <property type="entry name" value="THYROGLOBULIN_1_1"/>
    <property type="match status" value="1"/>
</dbReference>
<feature type="region of interest" description="Disordered" evidence="8">
    <location>
        <begin position="139"/>
        <end position="222"/>
    </location>
</feature>
<dbReference type="GO" id="GO:0005604">
    <property type="term" value="C:basement membrane"/>
    <property type="evidence" value="ECO:0007669"/>
    <property type="project" value="TreeGrafter"/>
</dbReference>
<dbReference type="Proteomes" id="UP001460270">
    <property type="component" value="Unassembled WGS sequence"/>
</dbReference>
<evidence type="ECO:0000256" key="7">
    <source>
        <dbReference type="PROSITE-ProRule" id="PRU00500"/>
    </source>
</evidence>
<dbReference type="Gene3D" id="4.10.800.10">
    <property type="entry name" value="Thyroglobulin type-1"/>
    <property type="match status" value="2"/>
</dbReference>
<dbReference type="SUPFAM" id="SSF100895">
    <property type="entry name" value="Kazal-type serine protease inhibitors"/>
    <property type="match status" value="1"/>
</dbReference>
<dbReference type="AlphaFoldDB" id="A0AAW0NKN1"/>
<dbReference type="SUPFAM" id="SSF57610">
    <property type="entry name" value="Thyroglobulin type-1 domain"/>
    <property type="match status" value="2"/>
</dbReference>
<evidence type="ECO:0000256" key="4">
    <source>
        <dbReference type="ARBA" id="ARBA00022737"/>
    </source>
</evidence>
<evidence type="ECO:0000256" key="9">
    <source>
        <dbReference type="SAM" id="SignalP"/>
    </source>
</evidence>
<keyword evidence="4" id="KW-0677">Repeat</keyword>
<comment type="subcellular location">
    <subcellularLocation>
        <location evidence="1">Secreted</location>
    </subcellularLocation>
</comment>
<evidence type="ECO:0000256" key="6">
    <source>
        <dbReference type="ARBA" id="ARBA00023180"/>
    </source>
</evidence>
<comment type="caution">
    <text evidence="7">Lacks conserved residue(s) required for the propagation of feature annotation.</text>
</comment>
<feature type="domain" description="Thyroglobulin type-1" evidence="10">
    <location>
        <begin position="205"/>
        <end position="259"/>
    </location>
</feature>
<evidence type="ECO:0000259" key="11">
    <source>
        <dbReference type="PROSITE" id="PS51465"/>
    </source>
</evidence>
<dbReference type="InterPro" id="IPR036058">
    <property type="entry name" value="Kazal_dom_sf"/>
</dbReference>
<dbReference type="GO" id="GO:0005615">
    <property type="term" value="C:extracellular space"/>
    <property type="evidence" value="ECO:0007669"/>
    <property type="project" value="TreeGrafter"/>
</dbReference>
<keyword evidence="13" id="KW-1185">Reference proteome</keyword>
<dbReference type="CDD" id="cd00191">
    <property type="entry name" value="TY"/>
    <property type="match status" value="2"/>
</dbReference>
<dbReference type="Pfam" id="PF16597">
    <property type="entry name" value="Thyroglob_assoc"/>
    <property type="match status" value="1"/>
</dbReference>
<dbReference type="PANTHER" id="PTHR12352:SF21">
    <property type="entry name" value="SPARC-RELATED MODULAR CALCIUM-BINDING PROTEIN 2"/>
    <property type="match status" value="1"/>
</dbReference>
<dbReference type="InterPro" id="IPR000716">
    <property type="entry name" value="Thyroglobulin_1"/>
</dbReference>
<keyword evidence="2" id="KW-0964">Secreted</keyword>
<feature type="region of interest" description="Disordered" evidence="8">
    <location>
        <begin position="278"/>
        <end position="304"/>
    </location>
</feature>
<keyword evidence="5 7" id="KW-1015">Disulfide bond</keyword>
<gene>
    <name evidence="12" type="ORF">WMY93_018597</name>
</gene>
<dbReference type="SMART" id="SM00280">
    <property type="entry name" value="KAZAL"/>
    <property type="match status" value="1"/>
</dbReference>
<feature type="compositionally biased region" description="Basic and acidic residues" evidence="8">
    <location>
        <begin position="151"/>
        <end position="165"/>
    </location>
</feature>
<keyword evidence="3 9" id="KW-0732">Signal</keyword>
<dbReference type="CDD" id="cd00104">
    <property type="entry name" value="KAZAL_FS"/>
    <property type="match status" value="1"/>
</dbReference>
<protein>
    <recommendedName>
        <fullName evidence="14">SPARC related modular calcium binding 2</fullName>
    </recommendedName>
</protein>
<dbReference type="Pfam" id="PF07648">
    <property type="entry name" value="Kazal_2"/>
    <property type="match status" value="1"/>
</dbReference>
<accession>A0AAW0NKN1</accession>
<dbReference type="GO" id="GO:0050840">
    <property type="term" value="F:extracellular matrix binding"/>
    <property type="evidence" value="ECO:0007669"/>
    <property type="project" value="TreeGrafter"/>
</dbReference>
<keyword evidence="6" id="KW-0325">Glycoprotein</keyword>
<feature type="chain" id="PRO_5043317712" description="SPARC related modular calcium binding 2" evidence="9">
    <location>
        <begin position="19"/>
        <end position="304"/>
    </location>
</feature>
<evidence type="ECO:0000256" key="1">
    <source>
        <dbReference type="ARBA" id="ARBA00004613"/>
    </source>
</evidence>
<dbReference type="PANTHER" id="PTHR12352">
    <property type="entry name" value="SECRETED MODULAR CALCIUM-BINDING PROTEIN"/>
    <property type="match status" value="1"/>
</dbReference>
<evidence type="ECO:0000313" key="13">
    <source>
        <dbReference type="Proteomes" id="UP001460270"/>
    </source>
</evidence>
<evidence type="ECO:0000256" key="5">
    <source>
        <dbReference type="ARBA" id="ARBA00023157"/>
    </source>
</evidence>
<dbReference type="FunFam" id="4.10.800.10:FF:000004">
    <property type="entry name" value="SPARC-related modular calcium-binding protein 1"/>
    <property type="match status" value="1"/>
</dbReference>
<dbReference type="InterPro" id="IPR002350">
    <property type="entry name" value="Kazal_dom"/>
</dbReference>
<reference evidence="13" key="1">
    <citation type="submission" date="2024-04" db="EMBL/GenBank/DDBJ databases">
        <title>Salinicola lusitanus LLJ914,a marine bacterium isolated from the Okinawa Trough.</title>
        <authorList>
            <person name="Li J."/>
        </authorList>
    </citation>
    <scope>NUCLEOTIDE SEQUENCE [LARGE SCALE GENOMIC DNA]</scope>
</reference>
<feature type="disulfide bond" evidence="7">
    <location>
        <begin position="118"/>
        <end position="125"/>
    </location>
</feature>
<feature type="disulfide bond" evidence="7">
    <location>
        <begin position="243"/>
        <end position="250"/>
    </location>
</feature>
<feature type="domain" description="Kazal-like" evidence="11">
    <location>
        <begin position="29"/>
        <end position="80"/>
    </location>
</feature>